<proteinExistence type="predicted"/>
<feature type="region of interest" description="Disordered" evidence="1">
    <location>
        <begin position="1"/>
        <end position="20"/>
    </location>
</feature>
<feature type="compositionally biased region" description="Basic residues" evidence="1">
    <location>
        <begin position="1"/>
        <end position="14"/>
    </location>
</feature>
<feature type="region of interest" description="Disordered" evidence="1">
    <location>
        <begin position="93"/>
        <end position="116"/>
    </location>
</feature>
<dbReference type="Proteomes" id="UP000620670">
    <property type="component" value="Unassembled WGS sequence"/>
</dbReference>
<accession>A0ABS0Y2Z7</accession>
<keyword evidence="3" id="KW-1185">Reference proteome</keyword>
<evidence type="ECO:0000313" key="2">
    <source>
        <dbReference type="EMBL" id="MBJ6126305.1"/>
    </source>
</evidence>
<reference evidence="3" key="1">
    <citation type="submission" date="2020-12" db="EMBL/GenBank/DDBJ databases">
        <title>Hymenobacter sp.</title>
        <authorList>
            <person name="Kim M.K."/>
        </authorList>
    </citation>
    <scope>NUCLEOTIDE SEQUENCE [LARGE SCALE GENOMIC DNA]</scope>
    <source>
        <strain evidence="3">BT325</strain>
    </source>
</reference>
<protein>
    <submittedName>
        <fullName evidence="2">Uncharacterized protein</fullName>
    </submittedName>
</protein>
<dbReference type="RefSeq" id="WP_199049550.1">
    <property type="nucleotide sequence ID" value="NZ_JAELXT010000011.1"/>
</dbReference>
<feature type="region of interest" description="Disordered" evidence="1">
    <location>
        <begin position="173"/>
        <end position="219"/>
    </location>
</feature>
<evidence type="ECO:0000256" key="1">
    <source>
        <dbReference type="SAM" id="MobiDB-lite"/>
    </source>
</evidence>
<organism evidence="2 3">
    <name type="scientific">Microvirga splendida</name>
    <dbReference type="NCBI Taxonomy" id="2795727"/>
    <lineage>
        <taxon>Bacteria</taxon>
        <taxon>Pseudomonadati</taxon>
        <taxon>Pseudomonadota</taxon>
        <taxon>Alphaproteobacteria</taxon>
        <taxon>Hyphomicrobiales</taxon>
        <taxon>Methylobacteriaceae</taxon>
        <taxon>Microvirga</taxon>
    </lineage>
</organism>
<comment type="caution">
    <text evidence="2">The sequence shown here is derived from an EMBL/GenBank/DDBJ whole genome shotgun (WGS) entry which is preliminary data.</text>
</comment>
<evidence type="ECO:0000313" key="3">
    <source>
        <dbReference type="Proteomes" id="UP000620670"/>
    </source>
</evidence>
<dbReference type="EMBL" id="JAELXT010000011">
    <property type="protein sequence ID" value="MBJ6126305.1"/>
    <property type="molecule type" value="Genomic_DNA"/>
</dbReference>
<gene>
    <name evidence="2" type="ORF">JAO75_12915</name>
</gene>
<name>A0ABS0Y2Z7_9HYPH</name>
<sequence>MTRTRLRTKPRRRSAASAAGLTLARGEDHKAYRALHQAITADTRPCDAIETSLVQTIIDEIWKIQRCRMIEACLLAGPKQDGARQTATAMLTSTSQPAGLPEGQGPAPRRSRLTTPSEADRIAARTTLLAAYQKHAASLEQNVRQRTRAEALRDAAIRDLEWYRNSTLHDAEPEIEDAEFTEVTVDGINPETRSQPAQRPEEHRSPQSNRARSRKPQRA</sequence>